<evidence type="ECO:0000256" key="1">
    <source>
        <dbReference type="ARBA" id="ARBA00022737"/>
    </source>
</evidence>
<accession>A0A5P9NI56</accession>
<dbReference type="Pfam" id="PF00571">
    <property type="entry name" value="CBS"/>
    <property type="match status" value="2"/>
</dbReference>
<organism evidence="5 6">
    <name type="scientific">Halioglobus maricola</name>
    <dbReference type="NCBI Taxonomy" id="2601894"/>
    <lineage>
        <taxon>Bacteria</taxon>
        <taxon>Pseudomonadati</taxon>
        <taxon>Pseudomonadota</taxon>
        <taxon>Gammaproteobacteria</taxon>
        <taxon>Cellvibrionales</taxon>
        <taxon>Halieaceae</taxon>
        <taxon>Halioglobus</taxon>
    </lineage>
</organism>
<dbReference type="AlphaFoldDB" id="A0A5P9NI56"/>
<gene>
    <name evidence="5" type="ORF">EY643_05945</name>
</gene>
<protein>
    <submittedName>
        <fullName evidence="5">Cyclic nucleotide-binding/CBS domain-containing protein</fullName>
    </submittedName>
</protein>
<evidence type="ECO:0000313" key="5">
    <source>
        <dbReference type="EMBL" id="QFU75229.1"/>
    </source>
</evidence>
<dbReference type="InterPro" id="IPR014710">
    <property type="entry name" value="RmlC-like_jellyroll"/>
</dbReference>
<dbReference type="CDD" id="cd04587">
    <property type="entry name" value="CBS_pair_CAP-ED_NT_Pol-beta-like_DUF294_assoc"/>
    <property type="match status" value="1"/>
</dbReference>
<dbReference type="PANTHER" id="PTHR48108:SF26">
    <property type="entry name" value="CBS DOMAIN-CONTAINING PROTEIN DDB_G0289609"/>
    <property type="match status" value="1"/>
</dbReference>
<dbReference type="SMART" id="SM00116">
    <property type="entry name" value="CBS"/>
    <property type="match status" value="2"/>
</dbReference>
<dbReference type="Pfam" id="PF03445">
    <property type="entry name" value="DUF294"/>
    <property type="match status" value="1"/>
</dbReference>
<proteinExistence type="predicted"/>
<keyword evidence="6" id="KW-1185">Reference proteome</keyword>
<dbReference type="InterPro" id="IPR051462">
    <property type="entry name" value="CBS_domain-containing"/>
</dbReference>
<dbReference type="InterPro" id="IPR018821">
    <property type="entry name" value="DUF294_put_nucleoTrafse_sb-bd"/>
</dbReference>
<evidence type="ECO:0000256" key="3">
    <source>
        <dbReference type="SAM" id="MobiDB-lite"/>
    </source>
</evidence>
<dbReference type="PANTHER" id="PTHR48108">
    <property type="entry name" value="CBS DOMAIN-CONTAINING PROTEIN CBSX2, CHLOROPLASTIC"/>
    <property type="match status" value="1"/>
</dbReference>
<evidence type="ECO:0000256" key="2">
    <source>
        <dbReference type="PROSITE-ProRule" id="PRU00703"/>
    </source>
</evidence>
<dbReference type="InterPro" id="IPR018490">
    <property type="entry name" value="cNMP-bd_dom_sf"/>
</dbReference>
<evidence type="ECO:0000259" key="4">
    <source>
        <dbReference type="PROSITE" id="PS51371"/>
    </source>
</evidence>
<feature type="region of interest" description="Disordered" evidence="3">
    <location>
        <begin position="1"/>
        <end position="20"/>
    </location>
</feature>
<dbReference type="SUPFAM" id="SSF54631">
    <property type="entry name" value="CBS-domain pair"/>
    <property type="match status" value="1"/>
</dbReference>
<dbReference type="InterPro" id="IPR000644">
    <property type="entry name" value="CBS_dom"/>
</dbReference>
<dbReference type="KEGG" id="halc:EY643_05945"/>
<dbReference type="OrthoDB" id="9808528at2"/>
<dbReference type="InterPro" id="IPR005105">
    <property type="entry name" value="GlnD_Uridyltrans_N"/>
</dbReference>
<keyword evidence="2" id="KW-0129">CBS domain</keyword>
<dbReference type="Gene3D" id="3.10.580.10">
    <property type="entry name" value="CBS-domain"/>
    <property type="match status" value="1"/>
</dbReference>
<feature type="domain" description="CBS" evidence="4">
    <location>
        <begin position="239"/>
        <end position="295"/>
    </location>
</feature>
<reference evidence="5 6" key="1">
    <citation type="submission" date="2019-02" db="EMBL/GenBank/DDBJ databases">
        <authorList>
            <person name="Li S.-H."/>
        </authorList>
    </citation>
    <scope>NUCLEOTIDE SEQUENCE [LARGE SCALE GENOMIC DNA]</scope>
    <source>
        <strain evidence="5 6">IMCC14385</strain>
    </source>
</reference>
<dbReference type="EMBL" id="CP036422">
    <property type="protein sequence ID" value="QFU75229.1"/>
    <property type="molecule type" value="Genomic_DNA"/>
</dbReference>
<sequence>MASESKERKAREADVGVDHPGLDTPELISLAEFIQQTLPFNELAEEILYPIVGKILVQYHCQGDMFDAATPEKGLRILRSGAVELRDSDNKLLDRLGEGESFHIAGLNAGRGEVIATVIEDALFYFVPHDVYLQLRESDRDFDRYFSGQRNRRLRRAARYQPEPNTMMQEVSTVMSTRLLIVKPTDTVQHTAQVMTERRVSSAFVVENDLLLGIVTDRDLRVRFVAEGLPATLPVSEIMTPDIECVDGSTTIFATTLLMTQRRFHHLPVKIDGETKGIVTTSDLILAKQDDPVYMVQHISRQNDVQSIKELVSGMANLMVQWVNSGMRAQQVSQVLTAISDAITVRLIQLAEETFGPAPVPWCWTGFGSQARAEQLLGADQDNGLVISDGVRADQLPWFKDVANFVCDGLNEVGYVYCPGGIMATTDEWRQPLGVWQDTVRKWTRSPTPDAVMRVSIFFDIRCIYGDSRLAAQLQETMLDLTSRNSIFLAALAANALDSRPPLGIFRRFVVDRDGEHRSELDLKKRGILPVTEIVRLHALAHKIEAVNTDERLKALANGKHMTIATSRNLADALHFVQQMRIKHQCEQILRGEKVSNFLNPRDLPKMAKEQLRDAFTIIDEAQSSIRQTYRAGMG</sequence>
<dbReference type="SUPFAM" id="SSF51206">
    <property type="entry name" value="cAMP-binding domain-like"/>
    <property type="match status" value="1"/>
</dbReference>
<dbReference type="GO" id="GO:0008773">
    <property type="term" value="F:[protein-PII] uridylyltransferase activity"/>
    <property type="evidence" value="ECO:0007669"/>
    <property type="project" value="InterPro"/>
</dbReference>
<dbReference type="Proteomes" id="UP000326287">
    <property type="component" value="Chromosome"/>
</dbReference>
<feature type="domain" description="CBS" evidence="4">
    <location>
        <begin position="175"/>
        <end position="232"/>
    </location>
</feature>
<evidence type="ECO:0000313" key="6">
    <source>
        <dbReference type="Proteomes" id="UP000326287"/>
    </source>
</evidence>
<dbReference type="PROSITE" id="PS51371">
    <property type="entry name" value="CBS"/>
    <property type="match status" value="2"/>
</dbReference>
<name>A0A5P9NI56_9GAMM</name>
<dbReference type="RefSeq" id="WP_152661335.1">
    <property type="nucleotide sequence ID" value="NZ_CP036422.1"/>
</dbReference>
<dbReference type="CDD" id="cd05401">
    <property type="entry name" value="NT_GlnE_GlnD_like"/>
    <property type="match status" value="1"/>
</dbReference>
<keyword evidence="1" id="KW-0677">Repeat</keyword>
<dbReference type="InterPro" id="IPR046342">
    <property type="entry name" value="CBS_dom_sf"/>
</dbReference>
<dbReference type="Gene3D" id="2.60.120.10">
    <property type="entry name" value="Jelly Rolls"/>
    <property type="match status" value="1"/>
</dbReference>
<dbReference type="Pfam" id="PF10335">
    <property type="entry name" value="DUF294_C"/>
    <property type="match status" value="1"/>
</dbReference>